<protein>
    <recommendedName>
        <fullName evidence="1">Transposase DDE domain-containing protein</fullName>
    </recommendedName>
</protein>
<dbReference type="InterPro" id="IPR053172">
    <property type="entry name" value="Tn903_transposase"/>
</dbReference>
<accession>A0A2A5T582</accession>
<evidence type="ECO:0000313" key="3">
    <source>
        <dbReference type="Proteomes" id="UP000219020"/>
    </source>
</evidence>
<sequence>MLMGKANAKYKINNWKQYNQVLVNRDSVTFLGDVAAIKAWSCPKHHGYSGRGFIFSDAAMKMALMVKDIFKLPLRGLVGFLNSIFTLMNVPLKLPTYTHISNVFENRKS</sequence>
<proteinExistence type="predicted"/>
<dbReference type="InterPro" id="IPR025668">
    <property type="entry name" value="Tnp_DDE_dom"/>
</dbReference>
<evidence type="ECO:0000259" key="1">
    <source>
        <dbReference type="Pfam" id="PF13737"/>
    </source>
</evidence>
<dbReference type="Pfam" id="PF13737">
    <property type="entry name" value="DDE_Tnp_1_5"/>
    <property type="match status" value="1"/>
</dbReference>
<dbReference type="EMBL" id="NBYY01000011">
    <property type="protein sequence ID" value="PCS23270.1"/>
    <property type="molecule type" value="Genomic_DNA"/>
</dbReference>
<reference evidence="3" key="1">
    <citation type="submission" date="2017-04" db="EMBL/GenBank/DDBJ databases">
        <title>Genome evolution of the luminous symbionts of deep sea anglerfish.</title>
        <authorList>
            <person name="Hendry T.A."/>
        </authorList>
    </citation>
    <scope>NUCLEOTIDE SEQUENCE [LARGE SCALE GENOMIC DNA]</scope>
</reference>
<name>A0A2A5T582_9GAMM</name>
<dbReference type="PANTHER" id="PTHR34631">
    <property type="match status" value="1"/>
</dbReference>
<feature type="domain" description="Transposase DDE" evidence="1">
    <location>
        <begin position="24"/>
        <end position="101"/>
    </location>
</feature>
<comment type="caution">
    <text evidence="2">The sequence shown here is derived from an EMBL/GenBank/DDBJ whole genome shotgun (WGS) entry which is preliminary data.</text>
</comment>
<gene>
    <name evidence="2" type="ORF">BTN49_1267</name>
</gene>
<keyword evidence="3" id="KW-1185">Reference proteome</keyword>
<organism evidence="2 3">
    <name type="scientific">Candidatus Enterovibrio escicola</name>
    <dbReference type="NCBI Taxonomy" id="1927127"/>
    <lineage>
        <taxon>Bacteria</taxon>
        <taxon>Pseudomonadati</taxon>
        <taxon>Pseudomonadota</taxon>
        <taxon>Gammaproteobacteria</taxon>
        <taxon>Vibrionales</taxon>
        <taxon>Vibrionaceae</taxon>
        <taxon>Enterovibrio</taxon>
    </lineage>
</organism>
<dbReference type="PANTHER" id="PTHR34631:SF3">
    <property type="entry name" value="ISSOD12 TRANSPOSASE TNPA_ISSOD12"/>
    <property type="match status" value="1"/>
</dbReference>
<evidence type="ECO:0000313" key="2">
    <source>
        <dbReference type="EMBL" id="PCS23270.1"/>
    </source>
</evidence>
<dbReference type="Proteomes" id="UP000219020">
    <property type="component" value="Unassembled WGS sequence"/>
</dbReference>
<dbReference type="AlphaFoldDB" id="A0A2A5T582"/>